<gene>
    <name evidence="2" type="ORF">HDF16_000079</name>
</gene>
<keyword evidence="3" id="KW-1185">Reference proteome</keyword>
<dbReference type="Proteomes" id="UP000540989">
    <property type="component" value="Unassembled WGS sequence"/>
</dbReference>
<organism evidence="2 3">
    <name type="scientific">Granulicella aggregans</name>
    <dbReference type="NCBI Taxonomy" id="474949"/>
    <lineage>
        <taxon>Bacteria</taxon>
        <taxon>Pseudomonadati</taxon>
        <taxon>Acidobacteriota</taxon>
        <taxon>Terriglobia</taxon>
        <taxon>Terriglobales</taxon>
        <taxon>Acidobacteriaceae</taxon>
        <taxon>Granulicella</taxon>
    </lineage>
</organism>
<dbReference type="EMBL" id="JACHIP010000001">
    <property type="protein sequence ID" value="MBB5055410.1"/>
    <property type="molecule type" value="Genomic_DNA"/>
</dbReference>
<feature type="domain" description="DinB-like" evidence="1">
    <location>
        <begin position="18"/>
        <end position="140"/>
    </location>
</feature>
<comment type="caution">
    <text evidence="2">The sequence shown here is derived from an EMBL/GenBank/DDBJ whole genome shotgun (WGS) entry which is preliminary data.</text>
</comment>
<evidence type="ECO:0000313" key="2">
    <source>
        <dbReference type="EMBL" id="MBB5055410.1"/>
    </source>
</evidence>
<dbReference type="AlphaFoldDB" id="A0A7W7Z8U3"/>
<proteinExistence type="predicted"/>
<evidence type="ECO:0000259" key="1">
    <source>
        <dbReference type="Pfam" id="PF12867"/>
    </source>
</evidence>
<accession>A0A7W7Z8U3</accession>
<evidence type="ECO:0000313" key="3">
    <source>
        <dbReference type="Proteomes" id="UP000540989"/>
    </source>
</evidence>
<dbReference type="InterPro" id="IPR024775">
    <property type="entry name" value="DinB-like"/>
</dbReference>
<dbReference type="Pfam" id="PF12867">
    <property type="entry name" value="DinB_2"/>
    <property type="match status" value="1"/>
</dbReference>
<dbReference type="InterPro" id="IPR034660">
    <property type="entry name" value="DinB/YfiT-like"/>
</dbReference>
<dbReference type="RefSeq" id="WP_184213080.1">
    <property type="nucleotide sequence ID" value="NZ_JACHIP010000001.1"/>
</dbReference>
<protein>
    <submittedName>
        <fullName evidence="2">Putative damage-inducible protein DinB</fullName>
    </submittedName>
</protein>
<name>A0A7W7Z8U3_9BACT</name>
<reference evidence="2 3" key="1">
    <citation type="submission" date="2020-08" db="EMBL/GenBank/DDBJ databases">
        <title>Genomic Encyclopedia of Type Strains, Phase IV (KMG-V): Genome sequencing to study the core and pangenomes of soil and plant-associated prokaryotes.</title>
        <authorList>
            <person name="Whitman W."/>
        </authorList>
    </citation>
    <scope>NUCLEOTIDE SEQUENCE [LARGE SCALE GENOMIC DNA]</scope>
    <source>
        <strain evidence="2 3">M8UP14</strain>
    </source>
</reference>
<sequence length="156" mass="17119">MSQSFDKVLSQFELQFVAVSKAMPSEKYDFTPATLGLAGADYKGVRTFAAEVKHVAEMNFVIYSVMSGLKPDMDMDSIKDLKSKDEILSAVTRSFAYGHRALLTLNAGNSSEMPPDSHGMTKAGIAAYVMVHDADHYGQLSEYLRMNGIVPPQSQK</sequence>
<dbReference type="Gene3D" id="1.20.120.450">
    <property type="entry name" value="dinb family like domain"/>
    <property type="match status" value="1"/>
</dbReference>
<dbReference type="SUPFAM" id="SSF109854">
    <property type="entry name" value="DinB/YfiT-like putative metalloenzymes"/>
    <property type="match status" value="1"/>
</dbReference>